<name>A0A2N5N4J2_9BACL</name>
<organism evidence="8 9">
    <name type="scientific">Paenibacillus pasadenensis</name>
    <dbReference type="NCBI Taxonomy" id="217090"/>
    <lineage>
        <taxon>Bacteria</taxon>
        <taxon>Bacillati</taxon>
        <taxon>Bacillota</taxon>
        <taxon>Bacilli</taxon>
        <taxon>Bacillales</taxon>
        <taxon>Paenibacillaceae</taxon>
        <taxon>Paenibacillus</taxon>
    </lineage>
</organism>
<feature type="transmembrane region" description="Helical" evidence="6">
    <location>
        <begin position="5"/>
        <end position="22"/>
    </location>
</feature>
<proteinExistence type="inferred from homology"/>
<keyword evidence="2 6" id="KW-1003">Cell membrane</keyword>
<dbReference type="PANTHER" id="PTHR12677">
    <property type="entry name" value="GOLGI APPARATUS MEMBRANE PROTEIN TVP38-RELATED"/>
    <property type="match status" value="1"/>
</dbReference>
<comment type="caution">
    <text evidence="8">The sequence shown here is derived from an EMBL/GenBank/DDBJ whole genome shotgun (WGS) entry which is preliminary data.</text>
</comment>
<comment type="subcellular location">
    <subcellularLocation>
        <location evidence="1 6">Cell membrane</location>
        <topology evidence="1 6">Multi-pass membrane protein</topology>
    </subcellularLocation>
</comment>
<dbReference type="RefSeq" id="WP_101808904.1">
    <property type="nucleotide sequence ID" value="NZ_NFEZ01000004.1"/>
</dbReference>
<dbReference type="GO" id="GO:0005886">
    <property type="term" value="C:plasma membrane"/>
    <property type="evidence" value="ECO:0007669"/>
    <property type="project" value="UniProtKB-SubCell"/>
</dbReference>
<keyword evidence="3 6" id="KW-0812">Transmembrane</keyword>
<protein>
    <recommendedName>
        <fullName evidence="6">TVP38/TMEM64 family membrane protein</fullName>
    </recommendedName>
</protein>
<keyword evidence="9" id="KW-1185">Reference proteome</keyword>
<evidence type="ECO:0000256" key="5">
    <source>
        <dbReference type="ARBA" id="ARBA00023136"/>
    </source>
</evidence>
<evidence type="ECO:0000313" key="9">
    <source>
        <dbReference type="Proteomes" id="UP000234789"/>
    </source>
</evidence>
<dbReference type="PANTHER" id="PTHR12677:SF59">
    <property type="entry name" value="GOLGI APPARATUS MEMBRANE PROTEIN TVP38-RELATED"/>
    <property type="match status" value="1"/>
</dbReference>
<feature type="transmembrane region" description="Helical" evidence="6">
    <location>
        <begin position="178"/>
        <end position="199"/>
    </location>
</feature>
<feature type="transmembrane region" description="Helical" evidence="6">
    <location>
        <begin position="42"/>
        <end position="64"/>
    </location>
</feature>
<keyword evidence="5 6" id="KW-0472">Membrane</keyword>
<evidence type="ECO:0000256" key="2">
    <source>
        <dbReference type="ARBA" id="ARBA00022475"/>
    </source>
</evidence>
<reference evidence="8 9" key="1">
    <citation type="submission" date="2017-05" db="EMBL/GenBank/DDBJ databases">
        <title>Functional genome analysis of Paenibacillus pasadenensis strain R16: insights on endophytic life style and antifungal activity.</title>
        <authorList>
            <person name="Passera A."/>
            <person name="Marcolungo L."/>
            <person name="Casati P."/>
            <person name="Brasca M."/>
            <person name="Quaglino F."/>
            <person name="Delledonne M."/>
        </authorList>
    </citation>
    <scope>NUCLEOTIDE SEQUENCE [LARGE SCALE GENOMIC DNA]</scope>
    <source>
        <strain evidence="8 9">R16</strain>
    </source>
</reference>
<keyword evidence="4 6" id="KW-1133">Transmembrane helix</keyword>
<comment type="similarity">
    <text evidence="6">Belongs to the TVP38/TMEM64 family.</text>
</comment>
<dbReference type="Pfam" id="PF09335">
    <property type="entry name" value="VTT_dom"/>
    <property type="match status" value="1"/>
</dbReference>
<evidence type="ECO:0000256" key="6">
    <source>
        <dbReference type="RuleBase" id="RU366058"/>
    </source>
</evidence>
<dbReference type="EMBL" id="NFEZ01000004">
    <property type="protein sequence ID" value="PLT45251.1"/>
    <property type="molecule type" value="Genomic_DNA"/>
</dbReference>
<evidence type="ECO:0000256" key="4">
    <source>
        <dbReference type="ARBA" id="ARBA00022989"/>
    </source>
</evidence>
<dbReference type="Proteomes" id="UP000234789">
    <property type="component" value="Unassembled WGS sequence"/>
</dbReference>
<feature type="transmembrane region" description="Helical" evidence="6">
    <location>
        <begin position="117"/>
        <end position="139"/>
    </location>
</feature>
<evidence type="ECO:0000256" key="1">
    <source>
        <dbReference type="ARBA" id="ARBA00004651"/>
    </source>
</evidence>
<dbReference type="AlphaFoldDB" id="A0A2N5N4J2"/>
<accession>A0A2N5N4J2</accession>
<evidence type="ECO:0000313" key="8">
    <source>
        <dbReference type="EMBL" id="PLT45251.1"/>
    </source>
</evidence>
<dbReference type="InterPro" id="IPR032816">
    <property type="entry name" value="VTT_dom"/>
</dbReference>
<evidence type="ECO:0000256" key="3">
    <source>
        <dbReference type="ARBA" id="ARBA00022692"/>
    </source>
</evidence>
<gene>
    <name evidence="8" type="ORF">B8V81_3682</name>
</gene>
<dbReference type="InterPro" id="IPR015414">
    <property type="entry name" value="TMEM64"/>
</dbReference>
<feature type="transmembrane region" description="Helical" evidence="6">
    <location>
        <begin position="71"/>
        <end position="92"/>
    </location>
</feature>
<sequence>MIKKLTMTILYAGIAVVVYLYHEPILGWIESRESAMPVMLAATGMALFPVIPYPVVGAVIGAAYGPIEGGIVTWVGSTAASLLMFLFIRYVFQDWGKRMLARYGRLDRMTQLFERNAFLMILFARLIPVIPSIVINVYAALSRVSFGVYAVASALGKVPSMLLFVVIGDGLVYDARNIWAAAAIYGVFLAVTLIGYRGWARRSFQKERQS</sequence>
<feature type="domain" description="VTT" evidence="7">
    <location>
        <begin position="51"/>
        <end position="169"/>
    </location>
</feature>
<evidence type="ECO:0000259" key="7">
    <source>
        <dbReference type="Pfam" id="PF09335"/>
    </source>
</evidence>
<feature type="transmembrane region" description="Helical" evidence="6">
    <location>
        <begin position="146"/>
        <end position="166"/>
    </location>
</feature>